<keyword evidence="1" id="KW-1133">Transmembrane helix</keyword>
<keyword evidence="4" id="KW-1185">Reference proteome</keyword>
<dbReference type="Pfam" id="PF13548">
    <property type="entry name" value="DUF4126"/>
    <property type="match status" value="1"/>
</dbReference>
<dbReference type="OrthoDB" id="181455at2"/>
<keyword evidence="1" id="KW-0812">Transmembrane</keyword>
<dbReference type="EMBL" id="SOAU01000001">
    <property type="protein sequence ID" value="TDT18149.1"/>
    <property type="molecule type" value="Genomic_DNA"/>
</dbReference>
<reference evidence="3 4" key="1">
    <citation type="submission" date="2019-03" db="EMBL/GenBank/DDBJ databases">
        <title>Sequencing the genomes of 1000 actinobacteria strains.</title>
        <authorList>
            <person name="Klenk H.-P."/>
        </authorList>
    </citation>
    <scope>NUCLEOTIDE SEQUENCE [LARGE SCALE GENOMIC DNA]</scope>
    <source>
        <strain evidence="3 4">DSM 18936</strain>
    </source>
</reference>
<evidence type="ECO:0000313" key="4">
    <source>
        <dbReference type="Proteomes" id="UP000294558"/>
    </source>
</evidence>
<accession>A0A4R7I594</accession>
<feature type="transmembrane region" description="Helical" evidence="1">
    <location>
        <begin position="39"/>
        <end position="58"/>
    </location>
</feature>
<proteinExistence type="predicted"/>
<gene>
    <name evidence="3" type="ORF">BDK89_3766</name>
</gene>
<comment type="caution">
    <text evidence="3">The sequence shown here is derived from an EMBL/GenBank/DDBJ whole genome shotgun (WGS) entry which is preliminary data.</text>
</comment>
<keyword evidence="1" id="KW-0472">Membrane</keyword>
<evidence type="ECO:0000313" key="3">
    <source>
        <dbReference type="EMBL" id="TDT18149.1"/>
    </source>
</evidence>
<organism evidence="3 4">
    <name type="scientific">Ilumatobacter fluminis</name>
    <dbReference type="NCBI Taxonomy" id="467091"/>
    <lineage>
        <taxon>Bacteria</taxon>
        <taxon>Bacillati</taxon>
        <taxon>Actinomycetota</taxon>
        <taxon>Acidimicrobiia</taxon>
        <taxon>Acidimicrobiales</taxon>
        <taxon>Ilumatobacteraceae</taxon>
        <taxon>Ilumatobacter</taxon>
    </lineage>
</organism>
<dbReference type="InterPro" id="IPR025196">
    <property type="entry name" value="DUF4126"/>
</dbReference>
<dbReference type="AlphaFoldDB" id="A0A4R7I594"/>
<feature type="transmembrane region" description="Helical" evidence="1">
    <location>
        <begin position="78"/>
        <end position="106"/>
    </location>
</feature>
<feature type="transmembrane region" description="Helical" evidence="1">
    <location>
        <begin position="153"/>
        <end position="174"/>
    </location>
</feature>
<feature type="transmembrane region" description="Helical" evidence="1">
    <location>
        <begin position="6"/>
        <end position="27"/>
    </location>
</feature>
<name>A0A4R7I594_9ACTN</name>
<protein>
    <submittedName>
        <fullName evidence="3">Uncharacterized protein DUF4126</fullName>
    </submittedName>
</protein>
<evidence type="ECO:0000259" key="2">
    <source>
        <dbReference type="Pfam" id="PF13548"/>
    </source>
</evidence>
<sequence>MDIGTAMGAGWSSGISVYGVLAVLGLAGRFDWVDAPSFVEQWWVIATAVVLFCVEFVIDKIALLDTVWDGVHTFVRPAIGGLLMATATDTAWSTPALAASGVLLALSSHSAKASTRLVVNSSPEPASNVVVSLAEDGLAAAVMAIAIARPELAVAVVALLTVLSIAAAFVLYRVARRLGRNLRAATSRRRGQGDPPDPTPV</sequence>
<evidence type="ECO:0000256" key="1">
    <source>
        <dbReference type="SAM" id="Phobius"/>
    </source>
</evidence>
<dbReference type="Proteomes" id="UP000294558">
    <property type="component" value="Unassembled WGS sequence"/>
</dbReference>
<dbReference type="RefSeq" id="WP_133870384.1">
    <property type="nucleotide sequence ID" value="NZ_SOAU01000001.1"/>
</dbReference>
<feature type="domain" description="DUF4126" evidence="2">
    <location>
        <begin position="4"/>
        <end position="166"/>
    </location>
</feature>